<feature type="domain" description="Aminotransferase class V" evidence="16">
    <location>
        <begin position="184"/>
        <end position="365"/>
    </location>
</feature>
<dbReference type="InterPro" id="IPR015422">
    <property type="entry name" value="PyrdxlP-dep_Trfase_small"/>
</dbReference>
<reference evidence="17" key="1">
    <citation type="submission" date="2021-01" db="EMBL/GenBank/DDBJ databases">
        <title>Whole genome shotgun sequence of Dactylosporangium siamense NBRC 106093.</title>
        <authorList>
            <person name="Komaki H."/>
            <person name="Tamura T."/>
        </authorList>
    </citation>
    <scope>NUCLEOTIDE SEQUENCE</scope>
    <source>
        <strain evidence="17">NBRC 106093</strain>
    </source>
</reference>
<evidence type="ECO:0000256" key="15">
    <source>
        <dbReference type="ARBA" id="ARBA00049007"/>
    </source>
</evidence>
<evidence type="ECO:0000256" key="5">
    <source>
        <dbReference type="ARBA" id="ARBA00013030"/>
    </source>
</evidence>
<dbReference type="PANTHER" id="PTHR21152">
    <property type="entry name" value="AMINOTRANSFERASE CLASS V"/>
    <property type="match status" value="1"/>
</dbReference>
<dbReference type="SUPFAM" id="SSF53383">
    <property type="entry name" value="PLP-dependent transferases"/>
    <property type="match status" value="1"/>
</dbReference>
<proteinExistence type="inferred from homology"/>
<dbReference type="EC" id="2.6.1.52" evidence="5"/>
<keyword evidence="6" id="KW-0963">Cytoplasm</keyword>
<dbReference type="InterPro" id="IPR015424">
    <property type="entry name" value="PyrdxlP-dep_Trfase"/>
</dbReference>
<dbReference type="PANTHER" id="PTHR21152:SF40">
    <property type="entry name" value="ALANINE--GLYOXYLATE AMINOTRANSFERASE"/>
    <property type="match status" value="1"/>
</dbReference>
<comment type="function">
    <text evidence="2">Catalyzes the reversible conversion of 3-phosphohydroxypyruvate to phosphoserine and of 3-hydroxy-2-oxo-4-phosphonooxybutanoate to phosphohydroxythreonine.</text>
</comment>
<name>A0A919U9C5_9ACTN</name>
<dbReference type="GO" id="GO:0006564">
    <property type="term" value="P:L-serine biosynthetic process"/>
    <property type="evidence" value="ECO:0007669"/>
    <property type="project" value="UniProtKB-KW"/>
</dbReference>
<comment type="catalytic activity">
    <reaction evidence="15">
        <text>O-phospho-L-serine + 2-oxoglutarate = 3-phosphooxypyruvate + L-glutamate</text>
        <dbReference type="Rhea" id="RHEA:14329"/>
        <dbReference type="ChEBI" id="CHEBI:16810"/>
        <dbReference type="ChEBI" id="CHEBI:18110"/>
        <dbReference type="ChEBI" id="CHEBI:29985"/>
        <dbReference type="ChEBI" id="CHEBI:57524"/>
        <dbReference type="EC" id="2.6.1.52"/>
    </reaction>
</comment>
<keyword evidence="10" id="KW-0663">Pyridoxal phosphate</keyword>
<dbReference type="Proteomes" id="UP000660611">
    <property type="component" value="Unassembled WGS sequence"/>
</dbReference>
<comment type="pathway">
    <text evidence="3">Amino-acid biosynthesis; L-serine biosynthesis; L-serine from 3-phospho-D-glycerate: step 2/3.</text>
</comment>
<dbReference type="GO" id="GO:0004760">
    <property type="term" value="F:L-serine-pyruvate transaminase activity"/>
    <property type="evidence" value="ECO:0007669"/>
    <property type="project" value="TreeGrafter"/>
</dbReference>
<comment type="cofactor">
    <cofactor evidence="1">
        <name>pyridoxal 5'-phosphate</name>
        <dbReference type="ChEBI" id="CHEBI:597326"/>
    </cofactor>
</comment>
<evidence type="ECO:0000256" key="6">
    <source>
        <dbReference type="ARBA" id="ARBA00022490"/>
    </source>
</evidence>
<dbReference type="AlphaFoldDB" id="A0A919U9C5"/>
<protein>
    <recommendedName>
        <fullName evidence="5">phosphoserine transaminase</fullName>
        <ecNumber evidence="5">2.6.1.52</ecNumber>
    </recommendedName>
    <alternativeName>
        <fullName evidence="13">Phosphohydroxythreonine aminotransferase</fullName>
    </alternativeName>
</protein>
<evidence type="ECO:0000256" key="9">
    <source>
        <dbReference type="ARBA" id="ARBA00022679"/>
    </source>
</evidence>
<evidence type="ECO:0000313" key="18">
    <source>
        <dbReference type="Proteomes" id="UP000660611"/>
    </source>
</evidence>
<keyword evidence="9" id="KW-0808">Transferase</keyword>
<evidence type="ECO:0000259" key="16">
    <source>
        <dbReference type="Pfam" id="PF00266"/>
    </source>
</evidence>
<keyword evidence="7 17" id="KW-0032">Aminotransferase</keyword>
<comment type="caution">
    <text evidence="17">The sequence shown here is derived from an EMBL/GenBank/DDBJ whole genome shotgun (WGS) entry which is preliminary data.</text>
</comment>
<dbReference type="GO" id="GO:0008615">
    <property type="term" value="P:pyridoxine biosynthetic process"/>
    <property type="evidence" value="ECO:0007669"/>
    <property type="project" value="UniProtKB-KW"/>
</dbReference>
<dbReference type="InterPro" id="IPR006272">
    <property type="entry name" value="Pser_aminoTfrase_mycobac"/>
</dbReference>
<sequence>MTRVALDAESTWIAAAEVAGFAEYPHLPARRRNPEYSHMVDIRIPDELKPADGRFGSGPSKVRPEAVQALAGVATSYLGTSHRQKTVRDEVARLRRGFAELFSIPDGYEVVLGNGGSTAFWEIAVFGLIRDRAQFASFGEFGAKFGSAAKKAPFIGDPTIIKADPGTAAFLRAEEGVDTYCSPQNETSTGVSVPVRRVGSGLVLTDATSGAGGLDVDLTQTDVYYFAPQKCFGSDGGLWIAIMSPAAIARVAEIKESGRYIPDFFDLQTAIDNSRLEQTYNTPALSTIFLTAEQVDWMNANGGLSFATKRSAESAAILYGWAERSPVATPFVTDITVRSNVVGTIDFADSVDATALAKVLRANGIVDTDPYRKLGRNQLRIAMFPTVDPADVEALTASIDYVIERL</sequence>
<evidence type="ECO:0000256" key="7">
    <source>
        <dbReference type="ARBA" id="ARBA00022576"/>
    </source>
</evidence>
<dbReference type="PIRSF" id="PIRSF000525">
    <property type="entry name" value="SerC"/>
    <property type="match status" value="1"/>
</dbReference>
<dbReference type="Gene3D" id="3.90.1150.10">
    <property type="entry name" value="Aspartate Aminotransferase, domain 1"/>
    <property type="match status" value="1"/>
</dbReference>
<dbReference type="GO" id="GO:0019265">
    <property type="term" value="P:glycine biosynthetic process, by transamination of glyoxylate"/>
    <property type="evidence" value="ECO:0007669"/>
    <property type="project" value="TreeGrafter"/>
</dbReference>
<dbReference type="InterPro" id="IPR022278">
    <property type="entry name" value="Pser_aminoTfrase"/>
</dbReference>
<comment type="similarity">
    <text evidence="4">Belongs to the class-V pyridoxal-phosphate-dependent aminotransferase family. SerC subfamily.</text>
</comment>
<keyword evidence="11" id="KW-0664">Pyridoxine biosynthesis</keyword>
<evidence type="ECO:0000256" key="10">
    <source>
        <dbReference type="ARBA" id="ARBA00022898"/>
    </source>
</evidence>
<evidence type="ECO:0000256" key="3">
    <source>
        <dbReference type="ARBA" id="ARBA00005099"/>
    </source>
</evidence>
<dbReference type="InterPro" id="IPR000192">
    <property type="entry name" value="Aminotrans_V_dom"/>
</dbReference>
<dbReference type="Pfam" id="PF00266">
    <property type="entry name" value="Aminotran_5"/>
    <property type="match status" value="1"/>
</dbReference>
<gene>
    <name evidence="17" type="primary">serC</name>
    <name evidence="17" type="ORF">Dsi01nite_054650</name>
</gene>
<dbReference type="InterPro" id="IPR015421">
    <property type="entry name" value="PyrdxlP-dep_Trfase_major"/>
</dbReference>
<dbReference type="GO" id="GO:0004648">
    <property type="term" value="F:O-phospho-L-serine:2-oxoglutarate aminotransferase activity"/>
    <property type="evidence" value="ECO:0007669"/>
    <property type="project" value="UniProtKB-EC"/>
</dbReference>
<evidence type="ECO:0000256" key="11">
    <source>
        <dbReference type="ARBA" id="ARBA00023096"/>
    </source>
</evidence>
<evidence type="ECO:0000313" key="17">
    <source>
        <dbReference type="EMBL" id="GIG47424.1"/>
    </source>
</evidence>
<keyword evidence="18" id="KW-1185">Reference proteome</keyword>
<keyword evidence="8" id="KW-0028">Amino-acid biosynthesis</keyword>
<dbReference type="NCBIfam" id="TIGR01366">
    <property type="entry name" value="serC_3"/>
    <property type="match status" value="1"/>
</dbReference>
<evidence type="ECO:0000256" key="14">
    <source>
        <dbReference type="ARBA" id="ARBA00047630"/>
    </source>
</evidence>
<accession>A0A919U9C5</accession>
<dbReference type="Gene3D" id="3.40.640.10">
    <property type="entry name" value="Type I PLP-dependent aspartate aminotransferase-like (Major domain)"/>
    <property type="match status" value="1"/>
</dbReference>
<evidence type="ECO:0000256" key="1">
    <source>
        <dbReference type="ARBA" id="ARBA00001933"/>
    </source>
</evidence>
<comment type="catalytic activity">
    <reaction evidence="14">
        <text>4-(phosphooxy)-L-threonine + 2-oxoglutarate = (R)-3-hydroxy-2-oxo-4-phosphooxybutanoate + L-glutamate</text>
        <dbReference type="Rhea" id="RHEA:16573"/>
        <dbReference type="ChEBI" id="CHEBI:16810"/>
        <dbReference type="ChEBI" id="CHEBI:29985"/>
        <dbReference type="ChEBI" id="CHEBI:58452"/>
        <dbReference type="ChEBI" id="CHEBI:58538"/>
        <dbReference type="EC" id="2.6.1.52"/>
    </reaction>
</comment>
<dbReference type="GO" id="GO:0008453">
    <property type="term" value="F:alanine-glyoxylate transaminase activity"/>
    <property type="evidence" value="ECO:0007669"/>
    <property type="project" value="TreeGrafter"/>
</dbReference>
<evidence type="ECO:0000256" key="12">
    <source>
        <dbReference type="ARBA" id="ARBA00023299"/>
    </source>
</evidence>
<organism evidence="17 18">
    <name type="scientific">Dactylosporangium siamense</name>
    <dbReference type="NCBI Taxonomy" id="685454"/>
    <lineage>
        <taxon>Bacteria</taxon>
        <taxon>Bacillati</taxon>
        <taxon>Actinomycetota</taxon>
        <taxon>Actinomycetes</taxon>
        <taxon>Micromonosporales</taxon>
        <taxon>Micromonosporaceae</taxon>
        <taxon>Dactylosporangium</taxon>
    </lineage>
</organism>
<evidence type="ECO:0000256" key="2">
    <source>
        <dbReference type="ARBA" id="ARBA00003483"/>
    </source>
</evidence>
<evidence type="ECO:0000256" key="8">
    <source>
        <dbReference type="ARBA" id="ARBA00022605"/>
    </source>
</evidence>
<evidence type="ECO:0000256" key="4">
    <source>
        <dbReference type="ARBA" id="ARBA00006904"/>
    </source>
</evidence>
<keyword evidence="12" id="KW-0718">Serine biosynthesis</keyword>
<dbReference type="EMBL" id="BONQ01000083">
    <property type="protein sequence ID" value="GIG47424.1"/>
    <property type="molecule type" value="Genomic_DNA"/>
</dbReference>
<evidence type="ECO:0000256" key="13">
    <source>
        <dbReference type="ARBA" id="ARBA00031421"/>
    </source>
</evidence>